<evidence type="ECO:0000313" key="5">
    <source>
        <dbReference type="Proteomes" id="UP000828390"/>
    </source>
</evidence>
<gene>
    <name evidence="4" type="ORF">DPMN_104342</name>
</gene>
<evidence type="ECO:0000256" key="3">
    <source>
        <dbReference type="ARBA" id="ARBA00023180"/>
    </source>
</evidence>
<evidence type="ECO:0000256" key="2">
    <source>
        <dbReference type="ARBA" id="ARBA00023136"/>
    </source>
</evidence>
<dbReference type="GO" id="GO:0007155">
    <property type="term" value="P:cell adhesion"/>
    <property type="evidence" value="ECO:0007669"/>
    <property type="project" value="InterPro"/>
</dbReference>
<dbReference type="AlphaFoldDB" id="A0A9D4K123"/>
<keyword evidence="3" id="KW-0325">Glycoprotein</keyword>
<proteinExistence type="predicted"/>
<evidence type="ECO:0000256" key="1">
    <source>
        <dbReference type="ARBA" id="ARBA00004370"/>
    </source>
</evidence>
<reference evidence="4" key="2">
    <citation type="submission" date="2020-11" db="EMBL/GenBank/DDBJ databases">
        <authorList>
            <person name="McCartney M.A."/>
            <person name="Auch B."/>
            <person name="Kono T."/>
            <person name="Mallez S."/>
            <person name="Becker A."/>
            <person name="Gohl D.M."/>
            <person name="Silverstein K.A.T."/>
            <person name="Koren S."/>
            <person name="Bechman K.B."/>
            <person name="Herman A."/>
            <person name="Abrahante J.E."/>
            <person name="Garbe J."/>
        </authorList>
    </citation>
    <scope>NUCLEOTIDE SEQUENCE</scope>
    <source>
        <strain evidence="4">Duluth1</strain>
        <tissue evidence="4">Whole animal</tissue>
    </source>
</reference>
<dbReference type="EMBL" id="JAIWYP010000004">
    <property type="protein sequence ID" value="KAH3831081.1"/>
    <property type="molecule type" value="Genomic_DNA"/>
</dbReference>
<dbReference type="Gene3D" id="2.60.40.60">
    <property type="entry name" value="Cadherins"/>
    <property type="match status" value="1"/>
</dbReference>
<dbReference type="PROSITE" id="PS00232">
    <property type="entry name" value="CADHERIN_1"/>
    <property type="match status" value="1"/>
</dbReference>
<accession>A0A9D4K123</accession>
<dbReference type="PANTHER" id="PTHR24028:SF328">
    <property type="entry name" value="CADHERIN-3"/>
    <property type="match status" value="1"/>
</dbReference>
<comment type="subcellular location">
    <subcellularLocation>
        <location evidence="1">Membrane</location>
    </subcellularLocation>
</comment>
<keyword evidence="5" id="KW-1185">Reference proteome</keyword>
<dbReference type="InterPro" id="IPR050174">
    <property type="entry name" value="Protocadherin/Cadherin-CA"/>
</dbReference>
<sequence>MEVRAVDIGGKFCVMEVHLTIRDVNDNSPVFETLEQPVSISEGAPVNTLVYRVSASDADLGRNSW</sequence>
<dbReference type="Proteomes" id="UP000828390">
    <property type="component" value="Unassembled WGS sequence"/>
</dbReference>
<dbReference type="CDD" id="cd11304">
    <property type="entry name" value="Cadherin_repeat"/>
    <property type="match status" value="1"/>
</dbReference>
<dbReference type="GO" id="GO:0005509">
    <property type="term" value="F:calcium ion binding"/>
    <property type="evidence" value="ECO:0007669"/>
    <property type="project" value="InterPro"/>
</dbReference>
<evidence type="ECO:0008006" key="6">
    <source>
        <dbReference type="Google" id="ProtNLM"/>
    </source>
</evidence>
<reference evidence="4" key="1">
    <citation type="journal article" date="2019" name="bioRxiv">
        <title>The Genome of the Zebra Mussel, Dreissena polymorpha: A Resource for Invasive Species Research.</title>
        <authorList>
            <person name="McCartney M.A."/>
            <person name="Auch B."/>
            <person name="Kono T."/>
            <person name="Mallez S."/>
            <person name="Zhang Y."/>
            <person name="Obille A."/>
            <person name="Becker A."/>
            <person name="Abrahante J.E."/>
            <person name="Garbe J."/>
            <person name="Badalamenti J.P."/>
            <person name="Herman A."/>
            <person name="Mangelson H."/>
            <person name="Liachko I."/>
            <person name="Sullivan S."/>
            <person name="Sone E.D."/>
            <person name="Koren S."/>
            <person name="Silverstein K.A.T."/>
            <person name="Beckman K.B."/>
            <person name="Gohl D.M."/>
        </authorList>
    </citation>
    <scope>NUCLEOTIDE SEQUENCE</scope>
    <source>
        <strain evidence="4">Duluth1</strain>
        <tissue evidence="4">Whole animal</tissue>
    </source>
</reference>
<dbReference type="PANTHER" id="PTHR24028">
    <property type="entry name" value="CADHERIN-87A"/>
    <property type="match status" value="1"/>
</dbReference>
<keyword evidence="2" id="KW-0472">Membrane</keyword>
<comment type="caution">
    <text evidence="4">The sequence shown here is derived from an EMBL/GenBank/DDBJ whole genome shotgun (WGS) entry which is preliminary data.</text>
</comment>
<name>A0A9D4K123_DREPO</name>
<dbReference type="InterPro" id="IPR020894">
    <property type="entry name" value="Cadherin_CS"/>
</dbReference>
<dbReference type="GO" id="GO:0005886">
    <property type="term" value="C:plasma membrane"/>
    <property type="evidence" value="ECO:0007669"/>
    <property type="project" value="InterPro"/>
</dbReference>
<evidence type="ECO:0000313" key="4">
    <source>
        <dbReference type="EMBL" id="KAH3831081.1"/>
    </source>
</evidence>
<dbReference type="InterPro" id="IPR015919">
    <property type="entry name" value="Cadherin-like_sf"/>
</dbReference>
<organism evidence="4 5">
    <name type="scientific">Dreissena polymorpha</name>
    <name type="common">Zebra mussel</name>
    <name type="synonym">Mytilus polymorpha</name>
    <dbReference type="NCBI Taxonomy" id="45954"/>
    <lineage>
        <taxon>Eukaryota</taxon>
        <taxon>Metazoa</taxon>
        <taxon>Spiralia</taxon>
        <taxon>Lophotrochozoa</taxon>
        <taxon>Mollusca</taxon>
        <taxon>Bivalvia</taxon>
        <taxon>Autobranchia</taxon>
        <taxon>Heteroconchia</taxon>
        <taxon>Euheterodonta</taxon>
        <taxon>Imparidentia</taxon>
        <taxon>Neoheterodontei</taxon>
        <taxon>Myida</taxon>
        <taxon>Dreissenoidea</taxon>
        <taxon>Dreissenidae</taxon>
        <taxon>Dreissena</taxon>
    </lineage>
</organism>
<dbReference type="SUPFAM" id="SSF49313">
    <property type="entry name" value="Cadherin-like"/>
    <property type="match status" value="1"/>
</dbReference>
<protein>
    <recommendedName>
        <fullName evidence="6">Cadherin domain-containing protein</fullName>
    </recommendedName>
</protein>